<feature type="region of interest" description="Disordered" evidence="1">
    <location>
        <begin position="42"/>
        <end position="87"/>
    </location>
</feature>
<proteinExistence type="predicted"/>
<evidence type="ECO:0000256" key="2">
    <source>
        <dbReference type="SAM" id="SignalP"/>
    </source>
</evidence>
<dbReference type="OrthoDB" id="8197587at2759"/>
<reference evidence="3" key="1">
    <citation type="submission" date="2020-08" db="EMBL/GenBank/DDBJ databases">
        <title>Genome sequencing and assembly of the red palm weevil Rhynchophorus ferrugineus.</title>
        <authorList>
            <person name="Dias G.B."/>
            <person name="Bergman C.M."/>
            <person name="Manee M."/>
        </authorList>
    </citation>
    <scope>NUCLEOTIDE SEQUENCE</scope>
    <source>
        <strain evidence="3">AA-2017</strain>
        <tissue evidence="3">Whole larva</tissue>
    </source>
</reference>
<keyword evidence="4" id="KW-1185">Reference proteome</keyword>
<evidence type="ECO:0000256" key="1">
    <source>
        <dbReference type="SAM" id="MobiDB-lite"/>
    </source>
</evidence>
<evidence type="ECO:0000313" key="3">
    <source>
        <dbReference type="EMBL" id="KAF7279962.1"/>
    </source>
</evidence>
<accession>A0A834IES9</accession>
<feature type="compositionally biased region" description="Low complexity" evidence="1">
    <location>
        <begin position="75"/>
        <end position="87"/>
    </location>
</feature>
<protein>
    <recommendedName>
        <fullName evidence="5">DUF4794 domain-containing protein</fullName>
    </recommendedName>
</protein>
<name>A0A834IES9_RHYFE</name>
<gene>
    <name evidence="3" type="ORF">GWI33_006528</name>
</gene>
<comment type="caution">
    <text evidence="3">The sequence shown here is derived from an EMBL/GenBank/DDBJ whole genome shotgun (WGS) entry which is preliminary data.</text>
</comment>
<organism evidence="3 4">
    <name type="scientific">Rhynchophorus ferrugineus</name>
    <name type="common">Red palm weevil</name>
    <name type="synonym">Curculio ferrugineus</name>
    <dbReference type="NCBI Taxonomy" id="354439"/>
    <lineage>
        <taxon>Eukaryota</taxon>
        <taxon>Metazoa</taxon>
        <taxon>Ecdysozoa</taxon>
        <taxon>Arthropoda</taxon>
        <taxon>Hexapoda</taxon>
        <taxon>Insecta</taxon>
        <taxon>Pterygota</taxon>
        <taxon>Neoptera</taxon>
        <taxon>Endopterygota</taxon>
        <taxon>Coleoptera</taxon>
        <taxon>Polyphaga</taxon>
        <taxon>Cucujiformia</taxon>
        <taxon>Curculionidae</taxon>
        <taxon>Dryophthorinae</taxon>
        <taxon>Rhynchophorus</taxon>
    </lineage>
</organism>
<sequence length="174" mass="19290">MSSTINSLFFIAFCIGICSAEPPRWRSRWNSARFQRIEASPAPVPHTVYGPPSPAPSYGPPAPPSPSYGPPPSEEPSLTTTALPEATTTELPTTTEALSESINVTNAKLQQKSDVGVYYIYHPSGLLQRVRYETKDDTKNMAFSARLNYENVEPISGPIYTYDPQSYVFQRIQK</sequence>
<feature type="signal peptide" evidence="2">
    <location>
        <begin position="1"/>
        <end position="20"/>
    </location>
</feature>
<dbReference type="Proteomes" id="UP000625711">
    <property type="component" value="Unassembled WGS sequence"/>
</dbReference>
<feature type="chain" id="PRO_5032824646" description="DUF4794 domain-containing protein" evidence="2">
    <location>
        <begin position="21"/>
        <end position="174"/>
    </location>
</feature>
<keyword evidence="2" id="KW-0732">Signal</keyword>
<dbReference type="EMBL" id="JAACXV010000328">
    <property type="protein sequence ID" value="KAF7279962.1"/>
    <property type="molecule type" value="Genomic_DNA"/>
</dbReference>
<feature type="compositionally biased region" description="Pro residues" evidence="1">
    <location>
        <begin position="51"/>
        <end position="74"/>
    </location>
</feature>
<evidence type="ECO:0008006" key="5">
    <source>
        <dbReference type="Google" id="ProtNLM"/>
    </source>
</evidence>
<dbReference type="AlphaFoldDB" id="A0A834IES9"/>
<evidence type="ECO:0000313" key="4">
    <source>
        <dbReference type="Proteomes" id="UP000625711"/>
    </source>
</evidence>